<name>A0A6J4LWC4_9ACTN</name>
<organism evidence="2">
    <name type="scientific">uncultured Nocardioidaceae bacterium</name>
    <dbReference type="NCBI Taxonomy" id="253824"/>
    <lineage>
        <taxon>Bacteria</taxon>
        <taxon>Bacillati</taxon>
        <taxon>Actinomycetota</taxon>
        <taxon>Actinomycetes</taxon>
        <taxon>Propionibacteriales</taxon>
        <taxon>Nocardioidaceae</taxon>
        <taxon>environmental samples</taxon>
    </lineage>
</organism>
<accession>A0A6J4LWC4</accession>
<dbReference type="InterPro" id="IPR018657">
    <property type="entry name" value="LarA-like_N"/>
</dbReference>
<evidence type="ECO:0000313" key="2">
    <source>
        <dbReference type="EMBL" id="CAA9344054.1"/>
    </source>
</evidence>
<protein>
    <submittedName>
        <fullName evidence="2">Iron-sulfur cluster-binding protein</fullName>
    </submittedName>
</protein>
<dbReference type="AlphaFoldDB" id="A0A6J4LWC4"/>
<sequence length="452" mass="46737">MDDEPLADLAHDMDRFGAFGAVRGLPIPGDIPVVVPVHRSTPPQPCVEDVAAATALALEPLRSRLSGRPRVAVTAGSRGIHDIATVVRAAVEWLRAAGADPFVVPAMGSHGGATTEGQLAVLADLGVHRAGVGAPVIATMDTVEVGRLANGTPVHWARVAAAADAVLLVNRVKPHTDYHGPIESGLAKIMAVGLGKQRGAEALHAGGVAALGESIREAAQVILRHGNVLGGLAILENAHERTAAVELVAAAEIGGDGETALLRRAHDLLGRLPFTELDVLVVDRHGKDKSGTGMDTNVLGRCWVPGVPEFAIPDITVVTVHGLTPASHGNAAGLGLADIAPLRILDAIDLRATYLNSVTSGTGGLRRARLPMLLEDDAAVVRAAVAMCGRRDRTQVRLARIEDTLSLDQLMVTPALLPEVERDPHLSVAGEPVALAGAGGLSPWPHALIPAG</sequence>
<feature type="domain" description="LarA-like N-terminal" evidence="1">
    <location>
        <begin position="84"/>
        <end position="204"/>
    </location>
</feature>
<reference evidence="2" key="1">
    <citation type="submission" date="2020-02" db="EMBL/GenBank/DDBJ databases">
        <authorList>
            <person name="Meier V. D."/>
        </authorList>
    </citation>
    <scope>NUCLEOTIDE SEQUENCE</scope>
    <source>
        <strain evidence="2">AVDCRST_MAG46</strain>
    </source>
</reference>
<dbReference type="EMBL" id="CADCUD010000149">
    <property type="protein sequence ID" value="CAA9344054.1"/>
    <property type="molecule type" value="Genomic_DNA"/>
</dbReference>
<gene>
    <name evidence="2" type="ORF">AVDCRST_MAG46-2170</name>
</gene>
<dbReference type="GO" id="GO:0050043">
    <property type="term" value="F:lactate racemase activity"/>
    <property type="evidence" value="ECO:0007669"/>
    <property type="project" value="InterPro"/>
</dbReference>
<dbReference type="Gene3D" id="3.40.50.11440">
    <property type="match status" value="1"/>
</dbReference>
<proteinExistence type="predicted"/>
<dbReference type="Pfam" id="PF09861">
    <property type="entry name" value="Lar_N"/>
    <property type="match status" value="1"/>
</dbReference>
<evidence type="ECO:0000259" key="1">
    <source>
        <dbReference type="Pfam" id="PF09861"/>
    </source>
</evidence>